<dbReference type="PANTHER" id="PTHR43479:SF11">
    <property type="entry name" value="ACREF_ENVCD OPERON REPRESSOR-RELATED"/>
    <property type="match status" value="1"/>
</dbReference>
<gene>
    <name evidence="3" type="primary">bm3R1</name>
    <name evidence="3" type="ORF">SCFA_220032</name>
</gene>
<dbReference type="Pfam" id="PF00440">
    <property type="entry name" value="TetR_N"/>
    <property type="match status" value="1"/>
</dbReference>
<sequence length="210" mass="24439">MVQNVNGDSALSGRKEREMAYRREAILDAAQEIFESVGYVNASMAEIAAKAEFGVGTIYQFFPGKQELISEVIARGIDRYVAGVGRIMSESLPWKEQLEAYIHYYLSWIEEHPEFHRLIYEIFYSQIPEVVSRIFERFREIRMQEIRFIQEIFTRANEEGQRFDPELMSLTIPGMLHAIGDNFHLGLLGTRPTAYLSRILQLILREDYCD</sequence>
<dbReference type="GO" id="GO:0003677">
    <property type="term" value="F:DNA binding"/>
    <property type="evidence" value="ECO:0007669"/>
    <property type="project" value="UniProtKB-KW"/>
</dbReference>
<dbReference type="SUPFAM" id="SSF46689">
    <property type="entry name" value="Homeodomain-like"/>
    <property type="match status" value="1"/>
</dbReference>
<accession>A0A485LYQ2</accession>
<dbReference type="PROSITE" id="PS50977">
    <property type="entry name" value="HTH_TETR_2"/>
    <property type="match status" value="1"/>
</dbReference>
<name>A0A485LYQ2_9ZZZZ</name>
<dbReference type="SUPFAM" id="SSF48498">
    <property type="entry name" value="Tetracyclin repressor-like, C-terminal domain"/>
    <property type="match status" value="1"/>
</dbReference>
<protein>
    <submittedName>
        <fullName evidence="3">HTH-type transcriptional repressor Bm3R1</fullName>
    </submittedName>
</protein>
<evidence type="ECO:0000256" key="1">
    <source>
        <dbReference type="ARBA" id="ARBA00023125"/>
    </source>
</evidence>
<evidence type="ECO:0000313" key="3">
    <source>
        <dbReference type="EMBL" id="VFU13787.1"/>
    </source>
</evidence>
<proteinExistence type="predicted"/>
<organism evidence="3">
    <name type="scientific">anaerobic digester metagenome</name>
    <dbReference type="NCBI Taxonomy" id="1263854"/>
    <lineage>
        <taxon>unclassified sequences</taxon>
        <taxon>metagenomes</taxon>
        <taxon>ecological metagenomes</taxon>
    </lineage>
</organism>
<dbReference type="InterPro" id="IPR036271">
    <property type="entry name" value="Tet_transcr_reg_TetR-rel_C_sf"/>
</dbReference>
<dbReference type="EMBL" id="CAADRM010000084">
    <property type="protein sequence ID" value="VFU13787.1"/>
    <property type="molecule type" value="Genomic_DNA"/>
</dbReference>
<dbReference type="InterPro" id="IPR001647">
    <property type="entry name" value="HTH_TetR"/>
</dbReference>
<dbReference type="PRINTS" id="PR00455">
    <property type="entry name" value="HTHTETR"/>
</dbReference>
<evidence type="ECO:0000259" key="2">
    <source>
        <dbReference type="PROSITE" id="PS50977"/>
    </source>
</evidence>
<reference evidence="3" key="1">
    <citation type="submission" date="2019-03" db="EMBL/GenBank/DDBJ databases">
        <authorList>
            <person name="Hao L."/>
        </authorList>
    </citation>
    <scope>NUCLEOTIDE SEQUENCE</scope>
</reference>
<dbReference type="AlphaFoldDB" id="A0A485LYQ2"/>
<dbReference type="InterPro" id="IPR009057">
    <property type="entry name" value="Homeodomain-like_sf"/>
</dbReference>
<feature type="domain" description="HTH tetR-type" evidence="2">
    <location>
        <begin position="20"/>
        <end position="80"/>
    </location>
</feature>
<dbReference type="InterPro" id="IPR050624">
    <property type="entry name" value="HTH-type_Tx_Regulator"/>
</dbReference>
<dbReference type="PANTHER" id="PTHR43479">
    <property type="entry name" value="ACREF/ENVCD OPERON REPRESSOR-RELATED"/>
    <property type="match status" value="1"/>
</dbReference>
<keyword evidence="1" id="KW-0238">DNA-binding</keyword>
<dbReference type="Gene3D" id="1.10.357.10">
    <property type="entry name" value="Tetracycline Repressor, domain 2"/>
    <property type="match status" value="1"/>
</dbReference>